<sequence>MLVKLRCFLGMSLSAASVETMDLKGPPDFYKKYFKIITILEGSS</sequence>
<dbReference type="EMBL" id="CP045875">
    <property type="protein sequence ID" value="QGG48831.1"/>
    <property type="molecule type" value="Genomic_DNA"/>
</dbReference>
<accession>A0A5Q2N3E9</accession>
<keyword evidence="2" id="KW-1185">Reference proteome</keyword>
<proteinExistence type="predicted"/>
<dbReference type="Proteomes" id="UP000366051">
    <property type="component" value="Chromosome"/>
</dbReference>
<protein>
    <submittedName>
        <fullName evidence="1">Uncharacterized protein</fullName>
    </submittedName>
</protein>
<organism evidence="1 2">
    <name type="scientific">Heliorestis convoluta</name>
    <dbReference type="NCBI Taxonomy" id="356322"/>
    <lineage>
        <taxon>Bacteria</taxon>
        <taxon>Bacillati</taxon>
        <taxon>Bacillota</taxon>
        <taxon>Clostridia</taxon>
        <taxon>Eubacteriales</taxon>
        <taxon>Heliobacteriaceae</taxon>
        <taxon>Heliorestis</taxon>
    </lineage>
</organism>
<evidence type="ECO:0000313" key="2">
    <source>
        <dbReference type="Proteomes" id="UP000366051"/>
    </source>
</evidence>
<gene>
    <name evidence="1" type="ORF">FTV88_2742</name>
</gene>
<evidence type="ECO:0000313" key="1">
    <source>
        <dbReference type="EMBL" id="QGG48831.1"/>
    </source>
</evidence>
<dbReference type="KEGG" id="hcv:FTV88_2742"/>
<reference evidence="2" key="1">
    <citation type="submission" date="2019-11" db="EMBL/GenBank/DDBJ databases">
        <title>Genome sequence of Heliorestis convoluta strain HH, an alkaliphilic and minimalistic phototrophic bacterium from a soda lake in Egypt.</title>
        <authorList>
            <person name="Dewey E.D."/>
            <person name="Stokes L.M."/>
            <person name="Burchell B.M."/>
            <person name="Shaffer K.N."/>
            <person name="Huntington A.M."/>
            <person name="Baker J.M."/>
            <person name="Nadendla S."/>
            <person name="Giglio M.G."/>
            <person name="Touchman J.W."/>
            <person name="Blankenship R.E."/>
            <person name="Madigan M.T."/>
            <person name="Sattley W.M."/>
        </authorList>
    </citation>
    <scope>NUCLEOTIDE SEQUENCE [LARGE SCALE GENOMIC DNA]</scope>
    <source>
        <strain evidence="2">HH</strain>
    </source>
</reference>
<dbReference type="AlphaFoldDB" id="A0A5Q2N3E9"/>
<name>A0A5Q2N3E9_9FIRM</name>